<gene>
    <name evidence="1" type="ORF">RND71_030093</name>
</gene>
<accession>A0AAE1REN0</accession>
<name>A0AAE1REN0_9SOLA</name>
<comment type="caution">
    <text evidence="1">The sequence shown here is derived from an EMBL/GenBank/DDBJ whole genome shotgun (WGS) entry which is preliminary data.</text>
</comment>
<organism evidence="1 2">
    <name type="scientific">Anisodus tanguticus</name>
    <dbReference type="NCBI Taxonomy" id="243964"/>
    <lineage>
        <taxon>Eukaryota</taxon>
        <taxon>Viridiplantae</taxon>
        <taxon>Streptophyta</taxon>
        <taxon>Embryophyta</taxon>
        <taxon>Tracheophyta</taxon>
        <taxon>Spermatophyta</taxon>
        <taxon>Magnoliopsida</taxon>
        <taxon>eudicotyledons</taxon>
        <taxon>Gunneridae</taxon>
        <taxon>Pentapetalae</taxon>
        <taxon>asterids</taxon>
        <taxon>lamiids</taxon>
        <taxon>Solanales</taxon>
        <taxon>Solanaceae</taxon>
        <taxon>Solanoideae</taxon>
        <taxon>Hyoscyameae</taxon>
        <taxon>Anisodus</taxon>
    </lineage>
</organism>
<sequence length="234" mass="26061">MPAASLDDTIFGHNNWCRNWSDGIEPVLDATIVRAPSPKCRSAEFETIKGMVWYKNKKKTFSNSCIRSQVRFSPPNIVSGAHTCGKAWALKVARACCSVGSVSAKPCGWGLWGGQPCSIDPLDASDTPTMHLLQGEYQLTFEYFASNSSSSNIQIWSHVSHFCRKRSNRKSLINETHKKYTKRISSRVTYMLDCSIGAFFFIPRFIREKLSGLRQTIPGNSPGPSTLLSVNRGM</sequence>
<dbReference type="AlphaFoldDB" id="A0AAE1REN0"/>
<proteinExistence type="predicted"/>
<reference evidence="1" key="1">
    <citation type="submission" date="2023-12" db="EMBL/GenBank/DDBJ databases">
        <title>Genome assembly of Anisodus tanguticus.</title>
        <authorList>
            <person name="Wang Y.-J."/>
        </authorList>
    </citation>
    <scope>NUCLEOTIDE SEQUENCE</scope>
    <source>
        <strain evidence="1">KB-2021</strain>
        <tissue evidence="1">Leaf</tissue>
    </source>
</reference>
<protein>
    <submittedName>
        <fullName evidence="1">Uncharacterized protein</fullName>
    </submittedName>
</protein>
<evidence type="ECO:0000313" key="1">
    <source>
        <dbReference type="EMBL" id="KAK4350780.1"/>
    </source>
</evidence>
<evidence type="ECO:0000313" key="2">
    <source>
        <dbReference type="Proteomes" id="UP001291623"/>
    </source>
</evidence>
<keyword evidence="2" id="KW-1185">Reference proteome</keyword>
<dbReference type="Proteomes" id="UP001291623">
    <property type="component" value="Unassembled WGS sequence"/>
</dbReference>
<dbReference type="EMBL" id="JAVYJV010000016">
    <property type="protein sequence ID" value="KAK4350780.1"/>
    <property type="molecule type" value="Genomic_DNA"/>
</dbReference>